<evidence type="ECO:0000256" key="3">
    <source>
        <dbReference type="ARBA" id="ARBA00022692"/>
    </source>
</evidence>
<protein>
    <recommendedName>
        <fullName evidence="6">Anoctamin</fullName>
    </recommendedName>
</protein>
<feature type="transmembrane region" description="Helical" evidence="6">
    <location>
        <begin position="130"/>
        <end position="149"/>
    </location>
</feature>
<reference evidence="9" key="1">
    <citation type="submission" date="2016-11" db="UniProtKB">
        <authorList>
            <consortium name="WormBaseParasite"/>
        </authorList>
    </citation>
    <scope>IDENTIFICATION</scope>
</reference>
<dbReference type="InterPro" id="IPR007632">
    <property type="entry name" value="Anoctamin"/>
</dbReference>
<dbReference type="GO" id="GO:0005886">
    <property type="term" value="C:plasma membrane"/>
    <property type="evidence" value="ECO:0007669"/>
    <property type="project" value="TreeGrafter"/>
</dbReference>
<dbReference type="PANTHER" id="PTHR12308:SF73">
    <property type="entry name" value="ANOCTAMIN"/>
    <property type="match status" value="1"/>
</dbReference>
<dbReference type="Pfam" id="PF04547">
    <property type="entry name" value="Anoctamin"/>
    <property type="match status" value="1"/>
</dbReference>
<organism evidence="8 9">
    <name type="scientific">Heterorhabditis bacteriophora</name>
    <name type="common">Entomopathogenic nematode worm</name>
    <dbReference type="NCBI Taxonomy" id="37862"/>
    <lineage>
        <taxon>Eukaryota</taxon>
        <taxon>Metazoa</taxon>
        <taxon>Ecdysozoa</taxon>
        <taxon>Nematoda</taxon>
        <taxon>Chromadorea</taxon>
        <taxon>Rhabditida</taxon>
        <taxon>Rhabditina</taxon>
        <taxon>Rhabditomorpha</taxon>
        <taxon>Strongyloidea</taxon>
        <taxon>Heterorhabditidae</taxon>
        <taxon>Heterorhabditis</taxon>
    </lineage>
</organism>
<keyword evidence="4 6" id="KW-1133">Transmembrane helix</keyword>
<dbReference type="Proteomes" id="UP000095283">
    <property type="component" value="Unplaced"/>
</dbReference>
<proteinExistence type="inferred from homology"/>
<evidence type="ECO:0000313" key="8">
    <source>
        <dbReference type="Proteomes" id="UP000095283"/>
    </source>
</evidence>
<dbReference type="InterPro" id="IPR049452">
    <property type="entry name" value="Anoctamin_TM"/>
</dbReference>
<accession>A0A1I7XR73</accession>
<keyword evidence="5 6" id="KW-0472">Membrane</keyword>
<dbReference type="WBParaSite" id="Hba_19834">
    <property type="protein sequence ID" value="Hba_19834"/>
    <property type="gene ID" value="Hba_19834"/>
</dbReference>
<feature type="domain" description="Anoctamin transmembrane" evidence="7">
    <location>
        <begin position="118"/>
        <end position="220"/>
    </location>
</feature>
<evidence type="ECO:0000259" key="7">
    <source>
        <dbReference type="Pfam" id="PF04547"/>
    </source>
</evidence>
<dbReference type="PANTHER" id="PTHR12308">
    <property type="entry name" value="ANOCTAMIN"/>
    <property type="match status" value="1"/>
</dbReference>
<evidence type="ECO:0000256" key="5">
    <source>
        <dbReference type="ARBA" id="ARBA00023136"/>
    </source>
</evidence>
<dbReference type="GO" id="GO:0005254">
    <property type="term" value="F:chloride channel activity"/>
    <property type="evidence" value="ECO:0007669"/>
    <property type="project" value="TreeGrafter"/>
</dbReference>
<comment type="similarity">
    <text evidence="2 6">Belongs to the anoctamin family.</text>
</comment>
<keyword evidence="3 6" id="KW-0812">Transmembrane</keyword>
<evidence type="ECO:0000313" key="9">
    <source>
        <dbReference type="WBParaSite" id="Hba_19834"/>
    </source>
</evidence>
<evidence type="ECO:0000256" key="6">
    <source>
        <dbReference type="RuleBase" id="RU280814"/>
    </source>
</evidence>
<dbReference type="AlphaFoldDB" id="A0A1I7XR73"/>
<sequence>MSKALRTTIIHLHELEEKHIAIAKKLCVKRMALHRTILTQIDISREIDDIGTLLNGNVEIPSQTSQTSQTLVISDEPLKKKGLQYLLMEEAYDDSFMLHEPSENKILNFSGQNLFTLVGLWFMKSLDNELNAFFAAFMSIWGSLFYQIWRRNNSVLAYQWDCEDYNEVEPDRPEYMGSDTREDPVTGETVWISPQIVRFFKMFISCIVVLLSMCIVVVSVLKPPYPIGTQQRSDNQAIRIPVS</sequence>
<evidence type="ECO:0000256" key="1">
    <source>
        <dbReference type="ARBA" id="ARBA00004141"/>
    </source>
</evidence>
<name>A0A1I7XR73_HETBA</name>
<comment type="subcellular location">
    <subcellularLocation>
        <location evidence="1 6">Membrane</location>
        <topology evidence="1 6">Multi-pass membrane protein</topology>
    </subcellularLocation>
</comment>
<keyword evidence="8" id="KW-1185">Reference proteome</keyword>
<comment type="caution">
    <text evidence="6">Lacks conserved residue(s) required for the propagation of feature annotation.</text>
</comment>
<feature type="transmembrane region" description="Helical" evidence="6">
    <location>
        <begin position="202"/>
        <end position="221"/>
    </location>
</feature>
<evidence type="ECO:0000256" key="4">
    <source>
        <dbReference type="ARBA" id="ARBA00022989"/>
    </source>
</evidence>
<evidence type="ECO:0000256" key="2">
    <source>
        <dbReference type="ARBA" id="ARBA00009671"/>
    </source>
</evidence>